<dbReference type="EMBL" id="QSAQ01000016">
    <property type="protein sequence ID" value="RGW68166.1"/>
    <property type="molecule type" value="Genomic_DNA"/>
</dbReference>
<dbReference type="Pfam" id="PF08011">
    <property type="entry name" value="PDDEXK_9"/>
    <property type="match status" value="1"/>
</dbReference>
<organism evidence="2 3">
    <name type="scientific">Segatella copri</name>
    <dbReference type="NCBI Taxonomy" id="165179"/>
    <lineage>
        <taxon>Bacteria</taxon>
        <taxon>Pseudomonadati</taxon>
        <taxon>Bacteroidota</taxon>
        <taxon>Bacteroidia</taxon>
        <taxon>Bacteroidales</taxon>
        <taxon>Prevotellaceae</taxon>
        <taxon>Segatella</taxon>
    </lineage>
</organism>
<dbReference type="AlphaFoldDB" id="A0AA92U3F4"/>
<evidence type="ECO:0000313" key="3">
    <source>
        <dbReference type="Proteomes" id="UP000286077"/>
    </source>
</evidence>
<sequence>MMEQQVKQVPYGVADFATIIEQNLYYVDKTMFIPELEKQLRNLFFTRPRRFGKSMFLSMLYSYYDCTQSHKFQSLFGNLWIGQHPTPLQGKYQVLFLDFSQITGNIDKLETKFNSYLSINLDAFVRQYSEYYQAEMEEILAQEDFEEKMELIFKAAKAHQYHLYLIIDEYDNFTNVILNERGENVYHAITHADGFYLDVFKKFKGNFERIFMMGVSPVTLDDVTSGFNIGWNISIKPEFDEMLGFSTTDVVEMFTYYKEHGSIPADSDIDAIVNDMKPWYDNYCFAKQALKKKTRMFNCDMVLYYLRNYMDAGCPPEEMIDPNTRTDYGKMKKLLQFDKLDGERKGIIRKIAEEEQIVTQLYESFSAYQIPKAEIFPSLLFYYGMLTIKGTRGSKLILGIPNNNVRKQYYGYLEEEYQAKAYVDVNQLTDYYYDMAYDGKWEEGLRFMADAYAKVSSVRDGIEAERNLQGFFMAYLNLNDYYITAPELELNHGYCDFFLLPDLTHYASQHSYILELKVLSKKDFSAIVEGEFTEDGKPMTKAEKQWREAVDQIHRYAEAPRVEALRQGTKLHLIIMQFEGWELKRMEEV</sequence>
<dbReference type="InterPro" id="IPR027417">
    <property type="entry name" value="P-loop_NTPase"/>
</dbReference>
<gene>
    <name evidence="2" type="ORF">DWV60_07465</name>
</gene>
<accession>A0AA92U3F4</accession>
<proteinExistence type="predicted"/>
<evidence type="ECO:0000313" key="2">
    <source>
        <dbReference type="EMBL" id="RGW68166.1"/>
    </source>
</evidence>
<dbReference type="PANTHER" id="PTHR34825">
    <property type="entry name" value="CONSERVED PROTEIN, WITH A WEAK D-GALACTARATE DEHYDRATASE/ALTRONATE HYDROLASE DOMAIN"/>
    <property type="match status" value="1"/>
</dbReference>
<evidence type="ECO:0000259" key="1">
    <source>
        <dbReference type="Pfam" id="PF09820"/>
    </source>
</evidence>
<dbReference type="Proteomes" id="UP000286077">
    <property type="component" value="Unassembled WGS sequence"/>
</dbReference>
<dbReference type="InterPro" id="IPR018631">
    <property type="entry name" value="AAA-ATPase-like_dom"/>
</dbReference>
<reference evidence="2 3" key="1">
    <citation type="submission" date="2018-08" db="EMBL/GenBank/DDBJ databases">
        <title>A genome reference for cultivated species of the human gut microbiota.</title>
        <authorList>
            <person name="Zou Y."/>
            <person name="Xue W."/>
            <person name="Luo G."/>
        </authorList>
    </citation>
    <scope>NUCLEOTIDE SEQUENCE [LARGE SCALE GENOMIC DNA]</scope>
    <source>
        <strain evidence="2 3">AF11-14</strain>
    </source>
</reference>
<protein>
    <submittedName>
        <fullName evidence="2">AAA family ATPase</fullName>
    </submittedName>
</protein>
<dbReference type="InterPro" id="IPR012547">
    <property type="entry name" value="PDDEXK_9"/>
</dbReference>
<dbReference type="Pfam" id="PF09820">
    <property type="entry name" value="AAA-ATPase_like"/>
    <property type="match status" value="1"/>
</dbReference>
<dbReference type="Gene3D" id="3.40.50.300">
    <property type="entry name" value="P-loop containing nucleotide triphosphate hydrolases"/>
    <property type="match status" value="1"/>
</dbReference>
<dbReference type="PANTHER" id="PTHR34825:SF2">
    <property type="entry name" value="AAA-ATPASE-LIKE DOMAIN-CONTAINING PROTEIN"/>
    <property type="match status" value="1"/>
</dbReference>
<name>A0AA92U3F4_9BACT</name>
<feature type="domain" description="AAA-ATPase-like" evidence="1">
    <location>
        <begin position="10"/>
        <end position="224"/>
    </location>
</feature>
<comment type="caution">
    <text evidence="2">The sequence shown here is derived from an EMBL/GenBank/DDBJ whole genome shotgun (WGS) entry which is preliminary data.</text>
</comment>
<dbReference type="SUPFAM" id="SSF52540">
    <property type="entry name" value="P-loop containing nucleoside triphosphate hydrolases"/>
    <property type="match status" value="1"/>
</dbReference>